<dbReference type="Proteomes" id="UP000030755">
    <property type="component" value="Unassembled WGS sequence"/>
</dbReference>
<dbReference type="EMBL" id="KE560937">
    <property type="protein sequence ID" value="EPZ34622.1"/>
    <property type="molecule type" value="Genomic_DNA"/>
</dbReference>
<accession>A0A075AWL9</accession>
<keyword evidence="2" id="KW-1185">Reference proteome</keyword>
<reference evidence="1 2" key="1">
    <citation type="journal article" date="2013" name="Curr. Biol.">
        <title>Shared signatures of parasitism and phylogenomics unite Cryptomycota and microsporidia.</title>
        <authorList>
            <person name="James T.Y."/>
            <person name="Pelin A."/>
            <person name="Bonen L."/>
            <person name="Ahrendt S."/>
            <person name="Sain D."/>
            <person name="Corradi N."/>
            <person name="Stajich J.E."/>
        </authorList>
    </citation>
    <scope>NUCLEOTIDE SEQUENCE [LARGE SCALE GENOMIC DNA]</scope>
    <source>
        <strain evidence="1 2">CSF55</strain>
    </source>
</reference>
<organism evidence="1 2">
    <name type="scientific">Rozella allomycis (strain CSF55)</name>
    <dbReference type="NCBI Taxonomy" id="988480"/>
    <lineage>
        <taxon>Eukaryota</taxon>
        <taxon>Fungi</taxon>
        <taxon>Fungi incertae sedis</taxon>
        <taxon>Cryptomycota</taxon>
        <taxon>Cryptomycota incertae sedis</taxon>
        <taxon>Rozella</taxon>
    </lineage>
</organism>
<dbReference type="AlphaFoldDB" id="A0A075AWL9"/>
<proteinExistence type="predicted"/>
<dbReference type="HOGENOM" id="CLU_2513899_0_0_1"/>
<evidence type="ECO:0000313" key="1">
    <source>
        <dbReference type="EMBL" id="EPZ34622.1"/>
    </source>
</evidence>
<name>A0A075AWL9_ROZAC</name>
<gene>
    <name evidence="1" type="ORF">O9G_001924</name>
</gene>
<evidence type="ECO:0000313" key="2">
    <source>
        <dbReference type="Proteomes" id="UP000030755"/>
    </source>
</evidence>
<sequence length="85" mass="9532">MLGELRDNAAVMLSHTGEQFSHVQRILLRLWSISMHEVWKIFQEEGLMGAVKNNYTNPGSSSILSAPEREAVVRPSAMELSADDF</sequence>
<protein>
    <submittedName>
        <fullName evidence="1">Uncharacterized protein</fullName>
    </submittedName>
</protein>